<name>A0A1G2ULU8_9BACT</name>
<dbReference type="STRING" id="1802772.A3H60_01345"/>
<evidence type="ECO:0000313" key="1">
    <source>
        <dbReference type="EMBL" id="OHB10398.1"/>
    </source>
</evidence>
<dbReference type="EMBL" id="MHWP01000016">
    <property type="protein sequence ID" value="OHB10398.1"/>
    <property type="molecule type" value="Genomic_DNA"/>
</dbReference>
<comment type="caution">
    <text evidence="1">The sequence shown here is derived from an EMBL/GenBank/DDBJ whole genome shotgun (WGS) entry which is preliminary data.</text>
</comment>
<dbReference type="Proteomes" id="UP000177202">
    <property type="component" value="Unassembled WGS sequence"/>
</dbReference>
<organism evidence="1 2">
    <name type="scientific">Candidatus Zambryskibacteria bacterium RIFCSPLOWO2_02_FULL_44_12b</name>
    <dbReference type="NCBI Taxonomy" id="1802772"/>
    <lineage>
        <taxon>Bacteria</taxon>
        <taxon>Candidatus Zambryskiibacteriota</taxon>
    </lineage>
</organism>
<evidence type="ECO:0000313" key="2">
    <source>
        <dbReference type="Proteomes" id="UP000177202"/>
    </source>
</evidence>
<proteinExistence type="predicted"/>
<gene>
    <name evidence="1" type="ORF">A3H60_01345</name>
</gene>
<sequence length="254" mass="29998">MTKINVLGKRDIKEANAVLSLWERVQLDGRIYRLAKKFREKIEIPNDGFDSSNKFETWHKQIKIKGKELERITNTNQFIEKSKQLFPYQGIMREVHFRLLMLSFLYYNEVDSEDLNKWRYSEMGVEIIKNGKEFFAPFKEITDGVYIKIGPFSTIDNINKYIDHNRDLIRSALNLYIKSEKIKKPKGIKGSPKFERNSLIIGLNKYSKKEIEKYFQVKADYKYMAIVSLMKEAGYAGVTDEIVRAVIQRRKIKM</sequence>
<protein>
    <submittedName>
        <fullName evidence="1">Uncharacterized protein</fullName>
    </submittedName>
</protein>
<reference evidence="1 2" key="1">
    <citation type="journal article" date="2016" name="Nat. Commun.">
        <title>Thousands of microbial genomes shed light on interconnected biogeochemical processes in an aquifer system.</title>
        <authorList>
            <person name="Anantharaman K."/>
            <person name="Brown C.T."/>
            <person name="Hug L.A."/>
            <person name="Sharon I."/>
            <person name="Castelle C.J."/>
            <person name="Probst A.J."/>
            <person name="Thomas B.C."/>
            <person name="Singh A."/>
            <person name="Wilkins M.J."/>
            <person name="Karaoz U."/>
            <person name="Brodie E.L."/>
            <person name="Williams K.H."/>
            <person name="Hubbard S.S."/>
            <person name="Banfield J.F."/>
        </authorList>
    </citation>
    <scope>NUCLEOTIDE SEQUENCE [LARGE SCALE GENOMIC DNA]</scope>
</reference>
<accession>A0A1G2ULU8</accession>
<dbReference type="AlphaFoldDB" id="A0A1G2ULU8"/>